<dbReference type="SUPFAM" id="SSF57938">
    <property type="entry name" value="DnaJ/Hsp40 cysteine-rich domain"/>
    <property type="match status" value="1"/>
</dbReference>
<dbReference type="RefSeq" id="WP_158687153.1">
    <property type="nucleotide sequence ID" value="NZ_CP054938.1"/>
</dbReference>
<dbReference type="STRING" id="1176198.SAMN05444716_101102"/>
<sequence length="46" mass="4706">MGKHESERPACPVCHGDGHLVISGDGAGNKKKELVPCTVCDGTGKS</sequence>
<gene>
    <name evidence="1" type="ORF">SAMN05444716_101102</name>
</gene>
<dbReference type="InterPro" id="IPR036410">
    <property type="entry name" value="HSP_DnaJ_Cys-rich_dom_sf"/>
</dbReference>
<evidence type="ECO:0008006" key="3">
    <source>
        <dbReference type="Google" id="ProtNLM"/>
    </source>
</evidence>
<evidence type="ECO:0000313" key="1">
    <source>
        <dbReference type="EMBL" id="SFS32312.1"/>
    </source>
</evidence>
<dbReference type="AlphaFoldDB" id="A0A1I6NWG6"/>
<organism evidence="1 2">
    <name type="scientific">Streptomyces harbinensis</name>
    <dbReference type="NCBI Taxonomy" id="1176198"/>
    <lineage>
        <taxon>Bacteria</taxon>
        <taxon>Bacillati</taxon>
        <taxon>Actinomycetota</taxon>
        <taxon>Actinomycetes</taxon>
        <taxon>Kitasatosporales</taxon>
        <taxon>Streptomycetaceae</taxon>
        <taxon>Streptomyces</taxon>
    </lineage>
</organism>
<accession>A0A1I6NWG6</accession>
<keyword evidence="2" id="KW-1185">Reference proteome</keyword>
<dbReference type="EMBL" id="FPAB01000001">
    <property type="protein sequence ID" value="SFS32312.1"/>
    <property type="molecule type" value="Genomic_DNA"/>
</dbReference>
<protein>
    <recommendedName>
        <fullName evidence="3">Molecular chaperone DnaJ</fullName>
    </recommendedName>
</protein>
<name>A0A1I6NWG6_9ACTN</name>
<dbReference type="Proteomes" id="UP000198873">
    <property type="component" value="Unassembled WGS sequence"/>
</dbReference>
<proteinExistence type="predicted"/>
<evidence type="ECO:0000313" key="2">
    <source>
        <dbReference type="Proteomes" id="UP000198873"/>
    </source>
</evidence>
<reference evidence="2" key="1">
    <citation type="submission" date="2016-10" db="EMBL/GenBank/DDBJ databases">
        <authorList>
            <person name="Varghese N."/>
            <person name="Submissions S."/>
        </authorList>
    </citation>
    <scope>NUCLEOTIDE SEQUENCE [LARGE SCALE GENOMIC DNA]</scope>
    <source>
        <strain evidence="2">CGMCC 4.7047</strain>
    </source>
</reference>